<evidence type="ECO:0000313" key="2">
    <source>
        <dbReference type="EMBL" id="OQR91157.1"/>
    </source>
</evidence>
<organism evidence="2 3">
    <name type="scientific">Thraustotheca clavata</name>
    <dbReference type="NCBI Taxonomy" id="74557"/>
    <lineage>
        <taxon>Eukaryota</taxon>
        <taxon>Sar</taxon>
        <taxon>Stramenopiles</taxon>
        <taxon>Oomycota</taxon>
        <taxon>Saprolegniomycetes</taxon>
        <taxon>Saprolegniales</taxon>
        <taxon>Achlyaceae</taxon>
        <taxon>Thraustotheca</taxon>
    </lineage>
</organism>
<keyword evidence="1" id="KW-1133">Transmembrane helix</keyword>
<keyword evidence="3" id="KW-1185">Reference proteome</keyword>
<accession>A0A1V9YZT9</accession>
<sequence length="202" mass="22895">MATNAVEYLEAILRNIDWPMWIFINCTWSFWFFIYYQSPPNSLKTLFRTSLEALHTRLYQNPSCNIAFSSIKTVGMMIVLPTAWKTINASSVRGSILCPSLPSLPLKLGFTSLTSRQSCPTSQYMNTISKSPYYLVPGGMLSNILIDNVPELCTLDNGNTPLSYMTTVQFARTYNFTSNAIQALEELKCLNVSIVQYAHWEN</sequence>
<feature type="transmembrane region" description="Helical" evidence="1">
    <location>
        <begin position="18"/>
        <end position="36"/>
    </location>
</feature>
<proteinExistence type="predicted"/>
<gene>
    <name evidence="2" type="ORF">THRCLA_09083</name>
</gene>
<protein>
    <submittedName>
        <fullName evidence="2">Uncharacterized protein</fullName>
    </submittedName>
</protein>
<dbReference type="AlphaFoldDB" id="A0A1V9YZT9"/>
<reference evidence="2 3" key="1">
    <citation type="journal article" date="2014" name="Genome Biol. Evol.">
        <title>The secreted proteins of Achlya hypogyna and Thraustotheca clavata identify the ancestral oomycete secretome and reveal gene acquisitions by horizontal gene transfer.</title>
        <authorList>
            <person name="Misner I."/>
            <person name="Blouin N."/>
            <person name="Leonard G."/>
            <person name="Richards T.A."/>
            <person name="Lane C.E."/>
        </authorList>
    </citation>
    <scope>NUCLEOTIDE SEQUENCE [LARGE SCALE GENOMIC DNA]</scope>
    <source>
        <strain evidence="2 3">ATCC 34112</strain>
    </source>
</reference>
<name>A0A1V9YZT9_9STRA</name>
<evidence type="ECO:0000313" key="3">
    <source>
        <dbReference type="Proteomes" id="UP000243217"/>
    </source>
</evidence>
<dbReference type="EMBL" id="JNBS01002451">
    <property type="protein sequence ID" value="OQR91157.1"/>
    <property type="molecule type" value="Genomic_DNA"/>
</dbReference>
<keyword evidence="1" id="KW-0812">Transmembrane</keyword>
<keyword evidence="1" id="KW-0472">Membrane</keyword>
<evidence type="ECO:0000256" key="1">
    <source>
        <dbReference type="SAM" id="Phobius"/>
    </source>
</evidence>
<comment type="caution">
    <text evidence="2">The sequence shown here is derived from an EMBL/GenBank/DDBJ whole genome shotgun (WGS) entry which is preliminary data.</text>
</comment>
<dbReference type="Proteomes" id="UP000243217">
    <property type="component" value="Unassembled WGS sequence"/>
</dbReference>